<evidence type="ECO:0000313" key="2">
    <source>
        <dbReference type="Proteomes" id="UP000006868"/>
    </source>
</evidence>
<dbReference type="RefSeq" id="WP_013386425.1">
    <property type="nucleotide sequence ID" value="NC_014628.2"/>
</dbReference>
<evidence type="ECO:0000313" key="1">
    <source>
        <dbReference type="EMBL" id="ADO60011.1"/>
    </source>
</evidence>
<name>E3EJZ2_PAEPS</name>
<sequence length="68" mass="7700">MELKVVLKANINGIEVEAEKPYTVKEDMFLTSELMRFAIENKAYSLKAFNQEGELICVFDGGPSWDTP</sequence>
<dbReference type="PATRIC" id="fig|886882.15.peg.5964"/>
<dbReference type="AlphaFoldDB" id="E3EJZ2"/>
<dbReference type="Proteomes" id="UP000006868">
    <property type="component" value="Plasmid pSC2"/>
</dbReference>
<proteinExistence type="predicted"/>
<reference evidence="1 2" key="1">
    <citation type="journal article" date="2011" name="J. Bacteriol.">
        <title>Complete genome sequence of Paenibacillus polymyxa SC2, a strain of plant growth-promoting Rhizobacterium with broad-spectrum antimicrobial activity.</title>
        <authorList>
            <person name="Ma M."/>
            <person name="Wang C."/>
            <person name="Ding Y."/>
            <person name="Li L."/>
            <person name="Shen D."/>
            <person name="Jiang X."/>
            <person name="Guan D."/>
            <person name="Cao F."/>
            <person name="Chen H."/>
            <person name="Feng R."/>
            <person name="Wang X."/>
            <person name="Ge Y."/>
            <person name="Yao L."/>
            <person name="Bing X."/>
            <person name="Yang X."/>
            <person name="Li J."/>
            <person name="Du B."/>
        </authorList>
    </citation>
    <scope>NUCLEOTIDE SEQUENCE [LARGE SCALE GENOMIC DNA]</scope>
    <source>
        <strain evidence="1 2">SC2</strain>
        <plasmid evidence="2">pSC2</plasmid>
    </source>
</reference>
<dbReference type="KEGG" id="ppm:PPSC2_28135"/>
<accession>E3EJZ2</accession>
<protein>
    <submittedName>
        <fullName evidence="1">Uncharacterized protein</fullName>
    </submittedName>
</protein>
<gene>
    <name evidence="1" type="ORF">PPSC2_28135</name>
</gene>
<keyword evidence="1" id="KW-0614">Plasmid</keyword>
<geneLocation type="plasmid" evidence="1 2">
    <name>pSC2</name>
</geneLocation>
<dbReference type="HOGENOM" id="CLU_2790079_0_0_9"/>
<organism evidence="1 2">
    <name type="scientific">Paenibacillus polymyxa (strain SC2)</name>
    <name type="common">Bacillus polymyxa</name>
    <dbReference type="NCBI Taxonomy" id="886882"/>
    <lineage>
        <taxon>Bacteria</taxon>
        <taxon>Bacillati</taxon>
        <taxon>Bacillota</taxon>
        <taxon>Bacilli</taxon>
        <taxon>Bacillales</taxon>
        <taxon>Paenibacillaceae</taxon>
        <taxon>Paenibacillus</taxon>
    </lineage>
</organism>
<dbReference type="EMBL" id="CP002214">
    <property type="protein sequence ID" value="ADO60011.1"/>
    <property type="molecule type" value="Genomic_DNA"/>
</dbReference>